<dbReference type="SUPFAM" id="SSF56747">
    <property type="entry name" value="Prim-pol domain"/>
    <property type="match status" value="1"/>
</dbReference>
<name>A0A5J4TKD3_9EUKA</name>
<gene>
    <name evidence="2" type="ORF">EZS28_046529</name>
</gene>
<feature type="coiled-coil region" evidence="1">
    <location>
        <begin position="2"/>
        <end position="53"/>
    </location>
</feature>
<evidence type="ECO:0000313" key="2">
    <source>
        <dbReference type="EMBL" id="KAA6357945.1"/>
    </source>
</evidence>
<protein>
    <submittedName>
        <fullName evidence="2">Uncharacterized protein</fullName>
    </submittedName>
</protein>
<dbReference type="AlphaFoldDB" id="A0A5J4TKD3"/>
<reference evidence="2 3" key="1">
    <citation type="submission" date="2019-03" db="EMBL/GenBank/DDBJ databases">
        <title>Single cell metagenomics reveals metabolic interactions within the superorganism composed of flagellate Streblomastix strix and complex community of Bacteroidetes bacteria on its surface.</title>
        <authorList>
            <person name="Treitli S.C."/>
            <person name="Kolisko M."/>
            <person name="Husnik F."/>
            <person name="Keeling P."/>
            <person name="Hampl V."/>
        </authorList>
    </citation>
    <scope>NUCLEOTIDE SEQUENCE [LARGE SCALE GENOMIC DNA]</scope>
    <source>
        <strain evidence="2">ST1C</strain>
    </source>
</reference>
<comment type="caution">
    <text evidence="2">The sequence shown here is derived from an EMBL/GenBank/DDBJ whole genome shotgun (WGS) entry which is preliminary data.</text>
</comment>
<evidence type="ECO:0000313" key="3">
    <source>
        <dbReference type="Proteomes" id="UP000324800"/>
    </source>
</evidence>
<dbReference type="EMBL" id="SNRW01030604">
    <property type="protein sequence ID" value="KAA6357945.1"/>
    <property type="molecule type" value="Genomic_DNA"/>
</dbReference>
<organism evidence="2 3">
    <name type="scientific">Streblomastix strix</name>
    <dbReference type="NCBI Taxonomy" id="222440"/>
    <lineage>
        <taxon>Eukaryota</taxon>
        <taxon>Metamonada</taxon>
        <taxon>Preaxostyla</taxon>
        <taxon>Oxymonadida</taxon>
        <taxon>Streblomastigidae</taxon>
        <taxon>Streblomastix</taxon>
    </lineage>
</organism>
<feature type="non-terminal residue" evidence="2">
    <location>
        <position position="235"/>
    </location>
</feature>
<dbReference type="Proteomes" id="UP000324800">
    <property type="component" value="Unassembled WGS sequence"/>
</dbReference>
<accession>A0A5J4TKD3</accession>
<sequence>MADRLDLDYNKMLEEADSHRNNDSEEEFNLFVINRLKKQIKELLEDYEYYTSQELTPRISEKLIQIYDFKKFNDEITPLDDDDEQQQPVKTRKITEKAINIADCPYLAIVDIDIDKKLSEKDRNLRRNELLEKIYQQELNVALIKTGHGGLHIYCNMDPLILFAGNSMVKKITTENYDVDIFACVDYNESKRCVVLPDSRIKDFEYDAVNKRQQPKQPNQVFKYEKLGKANIKFE</sequence>
<keyword evidence="1" id="KW-0175">Coiled coil</keyword>
<proteinExistence type="predicted"/>
<evidence type="ECO:0000256" key="1">
    <source>
        <dbReference type="SAM" id="Coils"/>
    </source>
</evidence>